<sequence length="343" mass="38228">MMKYEDQCSEAIIEQLGRIGVHQRHCEQTERRFFHSLEPEAFVGAEAALRACGWDKLPGNPCINVSFSFGEIEIDCLLRIPENRHLNITSPKISSVSPSKIWLEAYCQQPFSDFETVQTSDNELLNMAYPEYAVFEFSSDPTKFTSKLANLERNLSILLTRQRLLNSAAELRNIVKVVGIATPSDINELIGQFIEAYSDMLPLLSRLFAEKRVVVVKVDSNPATLSHLSNSIRRINTVRFFKSSDDGTLHPLSNTLNYSDAHSCSFLISSARMPVVSKPGCQLCISILENGVPGTEVPLDSLLYSIAGSGSVELLSAQVSVIWMDFSSVCKRNGREMILILTL</sequence>
<dbReference type="EMBL" id="MCGO01000059">
    <property type="protein sequence ID" value="ORY36024.1"/>
    <property type="molecule type" value="Genomic_DNA"/>
</dbReference>
<comment type="caution">
    <text evidence="1">The sequence shown here is derived from an EMBL/GenBank/DDBJ whole genome shotgun (WGS) entry which is preliminary data.</text>
</comment>
<reference evidence="1 2" key="1">
    <citation type="submission" date="2016-07" db="EMBL/GenBank/DDBJ databases">
        <title>Pervasive Adenine N6-methylation of Active Genes in Fungi.</title>
        <authorList>
            <consortium name="DOE Joint Genome Institute"/>
            <person name="Mondo S.J."/>
            <person name="Dannebaum R.O."/>
            <person name="Kuo R.C."/>
            <person name="Labutti K."/>
            <person name="Haridas S."/>
            <person name="Kuo A."/>
            <person name="Salamov A."/>
            <person name="Ahrendt S.R."/>
            <person name="Lipzen A."/>
            <person name="Sullivan W."/>
            <person name="Andreopoulos W.B."/>
            <person name="Clum A."/>
            <person name="Lindquist E."/>
            <person name="Daum C."/>
            <person name="Ramamoorthy G.K."/>
            <person name="Gryganskyi A."/>
            <person name="Culley D."/>
            <person name="Magnuson J.K."/>
            <person name="James T.Y."/>
            <person name="O'Malley M.A."/>
            <person name="Stajich J.E."/>
            <person name="Spatafora J.W."/>
            <person name="Visel A."/>
            <person name="Grigoriev I.V."/>
        </authorList>
    </citation>
    <scope>NUCLEOTIDE SEQUENCE [LARGE SCALE GENOMIC DNA]</scope>
    <source>
        <strain evidence="1 2">JEL800</strain>
    </source>
</reference>
<accession>A0A1Y2BMN3</accession>
<keyword evidence="2" id="KW-1185">Reference proteome</keyword>
<protein>
    <submittedName>
        <fullName evidence="1">Uncharacterized protein</fullName>
    </submittedName>
</protein>
<proteinExistence type="predicted"/>
<evidence type="ECO:0000313" key="2">
    <source>
        <dbReference type="Proteomes" id="UP000193642"/>
    </source>
</evidence>
<organism evidence="1 2">
    <name type="scientific">Rhizoclosmatium globosum</name>
    <dbReference type="NCBI Taxonomy" id="329046"/>
    <lineage>
        <taxon>Eukaryota</taxon>
        <taxon>Fungi</taxon>
        <taxon>Fungi incertae sedis</taxon>
        <taxon>Chytridiomycota</taxon>
        <taxon>Chytridiomycota incertae sedis</taxon>
        <taxon>Chytridiomycetes</taxon>
        <taxon>Chytridiales</taxon>
        <taxon>Chytriomycetaceae</taxon>
        <taxon>Rhizoclosmatium</taxon>
    </lineage>
</organism>
<feature type="non-terminal residue" evidence="1">
    <location>
        <position position="1"/>
    </location>
</feature>
<gene>
    <name evidence="1" type="ORF">BCR33DRAFT_855623</name>
</gene>
<dbReference type="OrthoDB" id="10616639at2759"/>
<dbReference type="Proteomes" id="UP000193642">
    <property type="component" value="Unassembled WGS sequence"/>
</dbReference>
<name>A0A1Y2BMN3_9FUNG</name>
<dbReference type="AlphaFoldDB" id="A0A1Y2BMN3"/>
<evidence type="ECO:0000313" key="1">
    <source>
        <dbReference type="EMBL" id="ORY36024.1"/>
    </source>
</evidence>